<gene>
    <name evidence="3" type="primary">B230340J04Rik</name>
</gene>
<protein>
    <submittedName>
        <fullName evidence="1">Uncharacterized protein</fullName>
    </submittedName>
</protein>
<reference evidence="1" key="4">
    <citation type="journal article" date="2001" name="Nature">
        <title>Functional annotation of a full-length mouse cDNA collection.</title>
        <authorList>
            <consortium name="The RIKEN Genome Exploration Research Group Phase II Team and the FANTOM Consortium"/>
        </authorList>
    </citation>
    <scope>NUCLEOTIDE SEQUENCE</scope>
    <source>
        <strain evidence="1">C57BL/6J</strain>
        <tissue evidence="2">Corpora quadrigemina</tissue>
        <tissue evidence="1">Hypothalamus</tissue>
    </source>
</reference>
<reference evidence="1" key="5">
    <citation type="submission" date="2001-07" db="EMBL/GenBank/DDBJ databases">
        <authorList>
            <person name="Adachi J."/>
            <person name="Aizawa K."/>
            <person name="Akimura T."/>
            <person name="Arakawa T."/>
            <person name="Bono H."/>
            <person name="Carninci P."/>
            <person name="Fukuda S."/>
            <person name="Furuno M."/>
            <person name="Hanagaki T."/>
            <person name="Hara A."/>
            <person name="Hashizume W."/>
            <person name="Hayashida K."/>
            <person name="Hayatsu N."/>
            <person name="Hiramoto K."/>
            <person name="Hiraoka T."/>
            <person name="Hirozane T."/>
            <person name="Hori F."/>
            <person name="Imotani K."/>
            <person name="Ishii Y."/>
            <person name="Itoh M."/>
            <person name="Kagawa I."/>
            <person name="Kasukawa T."/>
            <person name="Katoh H."/>
            <person name="Kawai J."/>
            <person name="Kojima Y."/>
            <person name="Kondo S."/>
            <person name="Konno H."/>
            <person name="Kouda M."/>
            <person name="Koya S."/>
            <person name="Kurihara C."/>
            <person name="Matsuyama T."/>
            <person name="Miyazaki A."/>
            <person name="Murata M."/>
            <person name="Nakamura M."/>
            <person name="Nishi K."/>
            <person name="Nomura K."/>
            <person name="Numazaki R."/>
            <person name="Ohno M."/>
            <person name="Ohsato N."/>
            <person name="Okazaki Y."/>
            <person name="Saito R."/>
            <person name="Saitoh H."/>
            <person name="Sakai C."/>
            <person name="Sakai K."/>
            <person name="Sakazume N."/>
            <person name="Sano H."/>
            <person name="Sasaki D."/>
            <person name="Shibata K."/>
            <person name="Shinagawa A."/>
            <person name="Shiraki T."/>
            <person name="Sogabe Y."/>
            <person name="Tagami M."/>
            <person name="Tagawa A."/>
            <person name="Takahashi F."/>
            <person name="Takaku-Akahira S."/>
            <person name="Takeda Y."/>
            <person name="Tanaka T."/>
            <person name="Tomaru A."/>
            <person name="Toya T."/>
            <person name="Yasunishi A."/>
            <person name="Muramatsu M."/>
            <person name="Hayashizaki Y."/>
        </authorList>
    </citation>
    <scope>NUCLEOTIDE SEQUENCE</scope>
    <source>
        <strain evidence="1">C57BL/6J</strain>
        <tissue evidence="2">Corpora quadrigemina</tissue>
        <tissue evidence="1">Hypothalamus</tissue>
    </source>
</reference>
<dbReference type="AlphaFoldDB" id="Q8BGQ9"/>
<reference evidence="1" key="3">
    <citation type="journal article" date="2000" name="Genome Res.">
        <title>RIKEN integrated sequence analysis (RISA) system--384-format sequencing pipeline with 384 multicapillary sequencer.</title>
        <authorList>
            <person name="Shibata K."/>
            <person name="Itoh M."/>
            <person name="Aizawa K."/>
            <person name="Nagaoka S."/>
            <person name="Sasaki N."/>
            <person name="Carninci P."/>
            <person name="Konno H."/>
            <person name="Akiyama J."/>
            <person name="Nishi K."/>
            <person name="Kitsunai T."/>
            <person name="Tashiro H."/>
            <person name="Itoh M."/>
            <person name="Sumi N."/>
            <person name="Ishii Y."/>
            <person name="Nakamura S."/>
            <person name="Hazama M."/>
            <person name="Nishine T."/>
            <person name="Harada A."/>
            <person name="Yamamoto R."/>
            <person name="Matsumoto H."/>
            <person name="Sakaguchi S."/>
            <person name="Ikegami T."/>
            <person name="Kashiwagi K."/>
            <person name="Fujiwake S."/>
            <person name="Inoue K."/>
            <person name="Togawa Y."/>
            <person name="Izawa M."/>
            <person name="Ohara E."/>
            <person name="Watahiki M."/>
            <person name="Yoneda Y."/>
            <person name="Ishikawa T."/>
            <person name="Ozawa K."/>
            <person name="Tanaka T."/>
            <person name="Matsuura S."/>
            <person name="Kawai J."/>
            <person name="Okazaki Y."/>
            <person name="Muramatsu M."/>
            <person name="Inoue Y."/>
            <person name="Kira A."/>
            <person name="Hayashizaki Y."/>
        </authorList>
    </citation>
    <scope>NUCLEOTIDE SEQUENCE</scope>
    <source>
        <strain evidence="1">C57BL/6J</strain>
        <tissue evidence="2">Corpora quadrigemina</tissue>
        <tissue evidence="1">Hypothalamus</tissue>
    </source>
</reference>
<dbReference type="AGR" id="MGI:2444570"/>
<reference evidence="1" key="6">
    <citation type="journal article" date="2002" name="Nature">
        <title>Analysis of the mouse transcriptome based on functional annotation of 60,770 full-length cDNAs.</title>
        <authorList>
            <consortium name="The FANTOM Consortium and the RIKEN Genome Exploration Research Group Phase I and II Team"/>
        </authorList>
    </citation>
    <scope>NUCLEOTIDE SEQUENCE</scope>
    <source>
        <strain evidence="1">C57BL/6J</strain>
        <tissue evidence="2">Corpora quadrigemina</tissue>
        <tissue evidence="1">Hypothalamus</tissue>
    </source>
</reference>
<proteinExistence type="evidence at transcript level"/>
<reference evidence="1" key="2">
    <citation type="journal article" date="2000" name="Genome Res.">
        <title>Normalization and subtraction of cap-trapper-selected cDNAs to prepare full-length cDNA libraries for rapid discovery of new genes.</title>
        <authorList>
            <person name="Carninci P."/>
            <person name="Shibata Y."/>
            <person name="Hayatsu N."/>
            <person name="Sugahara Y."/>
            <person name="Shibata K."/>
            <person name="Itoh M."/>
            <person name="Konno H."/>
            <person name="Okazaki Y."/>
            <person name="Muramatsu M."/>
            <person name="Hayashizaki Y."/>
        </authorList>
    </citation>
    <scope>NUCLEOTIDE SEQUENCE</scope>
    <source>
        <strain evidence="1">C57BL/6J</strain>
        <tissue evidence="2">Corpora quadrigemina</tissue>
        <tissue evidence="1">Hypothalamus</tissue>
    </source>
</reference>
<reference evidence="1" key="8">
    <citation type="journal article" date="2005" name="Science">
        <title>Antisense Transcription in the Mammalian Transcriptome.</title>
        <authorList>
            <consortium name="RIKEN Genome Exploration Research Group and Genome Science Group (Genome Network Project Core Group) and the FANTOM Consortium"/>
        </authorList>
    </citation>
    <scope>NUCLEOTIDE SEQUENCE</scope>
    <source>
        <strain evidence="1">C57BL/6J</strain>
        <tissue evidence="2">Corpora quadrigemina</tissue>
        <tissue evidence="1">Hypothalamus</tissue>
    </source>
</reference>
<evidence type="ECO:0000313" key="1">
    <source>
        <dbReference type="EMBL" id="BAC29979.1"/>
    </source>
</evidence>
<reference evidence="1" key="1">
    <citation type="journal article" date="1999" name="Methods Enzymol.">
        <title>High-efficiency full-length cDNA cloning.</title>
        <authorList>
            <person name="Carninci P."/>
            <person name="Hayashizaki Y."/>
        </authorList>
    </citation>
    <scope>NUCLEOTIDE SEQUENCE</scope>
    <source>
        <strain evidence="1">C57BL/6J</strain>
        <tissue evidence="2">Corpora quadrigemina</tissue>
        <tissue evidence="1">Hypothalamus</tissue>
    </source>
</reference>
<accession>Q8BGQ9</accession>
<organism evidence="1">
    <name type="scientific">Mus musculus</name>
    <name type="common">Mouse</name>
    <dbReference type="NCBI Taxonomy" id="10090"/>
    <lineage>
        <taxon>Eukaryota</taxon>
        <taxon>Metazoa</taxon>
        <taxon>Chordata</taxon>
        <taxon>Craniata</taxon>
        <taxon>Vertebrata</taxon>
        <taxon>Euteleostomi</taxon>
        <taxon>Mammalia</taxon>
        <taxon>Eutheria</taxon>
        <taxon>Euarchontoglires</taxon>
        <taxon>Glires</taxon>
        <taxon>Rodentia</taxon>
        <taxon>Myomorpha</taxon>
        <taxon>Muroidea</taxon>
        <taxon>Muridae</taxon>
        <taxon>Murinae</taxon>
        <taxon>Mus</taxon>
        <taxon>Mus</taxon>
    </lineage>
</organism>
<name>Q8BGQ9_MOUSE</name>
<dbReference type="MGI" id="MGI:2444570">
    <property type="gene designation" value="B230340J04Rik"/>
</dbReference>
<dbReference type="EMBL" id="AK038384">
    <property type="protein sequence ID" value="BAC29979.1"/>
    <property type="molecule type" value="mRNA"/>
</dbReference>
<evidence type="ECO:0000313" key="3">
    <source>
        <dbReference type="MGI" id="MGI:2444570"/>
    </source>
</evidence>
<reference evidence="1" key="7">
    <citation type="journal article" date="2005" name="Science">
        <title>The Transcriptional Landscape of the Mammalian Genome.</title>
        <authorList>
            <consortium name="The FANTOM Consortium"/>
            <consortium name="Riken Genome Exploration Research Group and Genome Science Group (Genome Network Project Core Group)"/>
        </authorList>
    </citation>
    <scope>NUCLEOTIDE SEQUENCE</scope>
    <source>
        <strain evidence="1">C57BL/6J</strain>
        <tissue evidence="2">Corpora quadrigemina</tissue>
        <tissue evidence="1">Hypothalamus</tissue>
    </source>
</reference>
<sequence length="107" mass="12871">MISLNRNIQPSTNVYSKKSVYSCKFLIMFNWTRILPSHCCCHTSLANTRMYWTRIEADMFFFLVFRCCQIKKAVSIRETQFPNIFVDRRLICFLFCFVLFFFKTGFV</sequence>
<evidence type="ECO:0000313" key="2">
    <source>
        <dbReference type="EMBL" id="BAC32593.1"/>
    </source>
</evidence>
<dbReference type="EMBL" id="AK046078">
    <property type="protein sequence ID" value="BAC32593.1"/>
    <property type="molecule type" value="mRNA"/>
</dbReference>